<organism evidence="3 4">
    <name type="scientific">Lentzea fradiae</name>
    <dbReference type="NCBI Taxonomy" id="200378"/>
    <lineage>
        <taxon>Bacteria</taxon>
        <taxon>Bacillati</taxon>
        <taxon>Actinomycetota</taxon>
        <taxon>Actinomycetes</taxon>
        <taxon>Pseudonocardiales</taxon>
        <taxon>Pseudonocardiaceae</taxon>
        <taxon>Lentzea</taxon>
    </lineage>
</organism>
<dbReference type="Pfam" id="PF01882">
    <property type="entry name" value="DUF58"/>
    <property type="match status" value="1"/>
</dbReference>
<protein>
    <submittedName>
        <fullName evidence="3">Uncharacterized conserved protein, DUF58 family, contains vWF domain</fullName>
    </submittedName>
</protein>
<feature type="domain" description="DUF58" evidence="2">
    <location>
        <begin position="201"/>
        <end position="288"/>
    </location>
</feature>
<sequence length="421" mass="44765">MRTALSGLTTRGRCLLAAGFAAGVCAAVLNERDLLRVAAFVIALPLLAAWLATRARVGLHAARYLAPSRVPVGAASEVKLDLRSTGRLPTGGLMLEDTVPYALGARPRFLVERLPRNTPTTLRYPLKPVMRGVQQVGPLMARITDPFGLAEFDRELAGRSRLVVVPRVVRLAGLPGGSGMGAGDDGSVRLRAGQGEDDAVVRPFRQGDDLRKVHWRSTARRDELMVRVEERPWRGGTTVLLDHRLHAHRGSGPTASLEWAISFVASICLHLHHFGHQVRLVSEDGRVLAGGAADGGHSDHVVLDSLAALQASHRRELSGGTDPGAGQEVIAVLGGVSPASVDELVRYRPRGTRSLAVLLDVNAWAGGTDTPAPDPEDARRMLAGAGWGVAVARPSASMQQVWQELCASAGNRGPSVRSEVG</sequence>
<keyword evidence="1" id="KW-0472">Membrane</keyword>
<keyword evidence="4" id="KW-1185">Reference proteome</keyword>
<keyword evidence="1" id="KW-0812">Transmembrane</keyword>
<dbReference type="OrthoDB" id="9812729at2"/>
<evidence type="ECO:0000313" key="4">
    <source>
        <dbReference type="Proteomes" id="UP000199623"/>
    </source>
</evidence>
<dbReference type="PANTHER" id="PTHR34351">
    <property type="entry name" value="SLR1927 PROTEIN-RELATED"/>
    <property type="match status" value="1"/>
</dbReference>
<gene>
    <name evidence="3" type="ORF">SAMN05216553_10790</name>
</gene>
<dbReference type="RefSeq" id="WP_090050676.1">
    <property type="nucleotide sequence ID" value="NZ_FNCC01000007.1"/>
</dbReference>
<feature type="transmembrane region" description="Helical" evidence="1">
    <location>
        <begin position="36"/>
        <end position="53"/>
    </location>
</feature>
<keyword evidence="1" id="KW-1133">Transmembrane helix</keyword>
<accession>A0A1G7T8U0</accession>
<evidence type="ECO:0000259" key="2">
    <source>
        <dbReference type="Pfam" id="PF01882"/>
    </source>
</evidence>
<dbReference type="Proteomes" id="UP000199623">
    <property type="component" value="Unassembled WGS sequence"/>
</dbReference>
<reference evidence="4" key="1">
    <citation type="submission" date="2016-10" db="EMBL/GenBank/DDBJ databases">
        <authorList>
            <person name="Varghese N."/>
            <person name="Submissions S."/>
        </authorList>
    </citation>
    <scope>NUCLEOTIDE SEQUENCE [LARGE SCALE GENOMIC DNA]</scope>
    <source>
        <strain evidence="4">CGMCC 4.3506</strain>
    </source>
</reference>
<evidence type="ECO:0000256" key="1">
    <source>
        <dbReference type="SAM" id="Phobius"/>
    </source>
</evidence>
<evidence type="ECO:0000313" key="3">
    <source>
        <dbReference type="EMBL" id="SDG31705.1"/>
    </source>
</evidence>
<dbReference type="AlphaFoldDB" id="A0A1G7T8U0"/>
<dbReference type="STRING" id="200378.SAMN05216553_10790"/>
<dbReference type="EMBL" id="FNCC01000007">
    <property type="protein sequence ID" value="SDG31705.1"/>
    <property type="molecule type" value="Genomic_DNA"/>
</dbReference>
<dbReference type="InterPro" id="IPR002881">
    <property type="entry name" value="DUF58"/>
</dbReference>
<proteinExistence type="predicted"/>
<dbReference type="PANTHER" id="PTHR34351:SF1">
    <property type="entry name" value="SLR1927 PROTEIN"/>
    <property type="match status" value="1"/>
</dbReference>
<name>A0A1G7T8U0_9PSEU</name>